<gene>
    <name evidence="1" type="ORF">GLYMA_13G037200</name>
</gene>
<proteinExistence type="predicted"/>
<dbReference type="EMBL" id="CM000846">
    <property type="protein sequence ID" value="KRH18096.1"/>
    <property type="molecule type" value="Genomic_DNA"/>
</dbReference>
<dbReference type="InParanoid" id="A0A0R0GI46"/>
<dbReference type="AlphaFoldDB" id="A0A0R0GI46"/>
<dbReference type="Gramene" id="KRH18096">
    <property type="protein sequence ID" value="KRH18096"/>
    <property type="gene ID" value="GLYMA_13G037200"/>
</dbReference>
<dbReference type="EnsemblPlants" id="KRH18096">
    <property type="protein sequence ID" value="KRH18096"/>
    <property type="gene ID" value="GLYMA_13G037200"/>
</dbReference>
<reference evidence="1 2" key="1">
    <citation type="journal article" date="2010" name="Nature">
        <title>Genome sequence of the palaeopolyploid soybean.</title>
        <authorList>
            <person name="Schmutz J."/>
            <person name="Cannon S.B."/>
            <person name="Schlueter J."/>
            <person name="Ma J."/>
            <person name="Mitros T."/>
            <person name="Nelson W."/>
            <person name="Hyten D.L."/>
            <person name="Song Q."/>
            <person name="Thelen J.J."/>
            <person name="Cheng J."/>
            <person name="Xu D."/>
            <person name="Hellsten U."/>
            <person name="May G.D."/>
            <person name="Yu Y."/>
            <person name="Sakurai T."/>
            <person name="Umezawa T."/>
            <person name="Bhattacharyya M.K."/>
            <person name="Sandhu D."/>
            <person name="Valliyodan B."/>
            <person name="Lindquist E."/>
            <person name="Peto M."/>
            <person name="Grant D."/>
            <person name="Shu S."/>
            <person name="Goodstein D."/>
            <person name="Barry K."/>
            <person name="Futrell-Griggs M."/>
            <person name="Abernathy B."/>
            <person name="Du J."/>
            <person name="Tian Z."/>
            <person name="Zhu L."/>
            <person name="Gill N."/>
            <person name="Joshi T."/>
            <person name="Libault M."/>
            <person name="Sethuraman A."/>
            <person name="Zhang X.-C."/>
            <person name="Shinozaki K."/>
            <person name="Nguyen H.T."/>
            <person name="Wing R.A."/>
            <person name="Cregan P."/>
            <person name="Specht J."/>
            <person name="Grimwood J."/>
            <person name="Rokhsar D."/>
            <person name="Stacey G."/>
            <person name="Shoemaker R.C."/>
            <person name="Jackson S.A."/>
        </authorList>
    </citation>
    <scope>NUCLEOTIDE SEQUENCE [LARGE SCALE GENOMIC DNA]</scope>
    <source>
        <strain evidence="2">cv. Williams 82</strain>
        <tissue evidence="1">Callus</tissue>
    </source>
</reference>
<protein>
    <submittedName>
        <fullName evidence="1 2">Uncharacterized protein</fullName>
    </submittedName>
</protein>
<evidence type="ECO:0000313" key="1">
    <source>
        <dbReference type="EMBL" id="KRH18096.1"/>
    </source>
</evidence>
<organism evidence="1">
    <name type="scientific">Glycine max</name>
    <name type="common">Soybean</name>
    <name type="synonym">Glycine hispida</name>
    <dbReference type="NCBI Taxonomy" id="3847"/>
    <lineage>
        <taxon>Eukaryota</taxon>
        <taxon>Viridiplantae</taxon>
        <taxon>Streptophyta</taxon>
        <taxon>Embryophyta</taxon>
        <taxon>Tracheophyta</taxon>
        <taxon>Spermatophyta</taxon>
        <taxon>Magnoliopsida</taxon>
        <taxon>eudicotyledons</taxon>
        <taxon>Gunneridae</taxon>
        <taxon>Pentapetalae</taxon>
        <taxon>rosids</taxon>
        <taxon>fabids</taxon>
        <taxon>Fabales</taxon>
        <taxon>Fabaceae</taxon>
        <taxon>Papilionoideae</taxon>
        <taxon>50 kb inversion clade</taxon>
        <taxon>NPAAA clade</taxon>
        <taxon>indigoferoid/millettioid clade</taxon>
        <taxon>Phaseoleae</taxon>
        <taxon>Glycine</taxon>
        <taxon>Glycine subgen. Soja</taxon>
    </lineage>
</organism>
<accession>A0A0R0GI46</accession>
<sequence>MYGHQFYLCNQDELEPWLTNCCMSLLCFNIKICVQSRRFISFFFLARVNIVEKGKYFVSWEFLIFNGRYV</sequence>
<reference evidence="2" key="2">
    <citation type="submission" date="2018-02" db="UniProtKB">
        <authorList>
            <consortium name="EnsemblPlants"/>
        </authorList>
    </citation>
    <scope>IDENTIFICATION</scope>
    <source>
        <strain evidence="2">Williams 82</strain>
    </source>
</reference>
<keyword evidence="3" id="KW-1185">Reference proteome</keyword>
<reference evidence="1" key="3">
    <citation type="submission" date="2018-07" db="EMBL/GenBank/DDBJ databases">
        <title>WGS assembly of Glycine max.</title>
        <authorList>
            <person name="Schmutz J."/>
            <person name="Cannon S."/>
            <person name="Schlueter J."/>
            <person name="Ma J."/>
            <person name="Mitros T."/>
            <person name="Nelson W."/>
            <person name="Hyten D."/>
            <person name="Song Q."/>
            <person name="Thelen J."/>
            <person name="Cheng J."/>
            <person name="Xu D."/>
            <person name="Hellsten U."/>
            <person name="May G."/>
            <person name="Yu Y."/>
            <person name="Sakurai T."/>
            <person name="Umezawa T."/>
            <person name="Bhattacharyya M."/>
            <person name="Sandhu D."/>
            <person name="Valliyodan B."/>
            <person name="Lindquist E."/>
            <person name="Peto M."/>
            <person name="Grant D."/>
            <person name="Shu S."/>
            <person name="Goodstein D."/>
            <person name="Barry K."/>
            <person name="Futrell-Griggs M."/>
            <person name="Abernathy B."/>
            <person name="Du J."/>
            <person name="Tian Z."/>
            <person name="Zhu L."/>
            <person name="Gill N."/>
            <person name="Joshi T."/>
            <person name="Libault M."/>
            <person name="Sethuraman A."/>
            <person name="Zhang X."/>
            <person name="Shinozaki K."/>
            <person name="Nguyen H."/>
            <person name="Wing R."/>
            <person name="Cregan P."/>
            <person name="Specht J."/>
            <person name="Grimwood J."/>
            <person name="Rokhsar D."/>
            <person name="Stacey G."/>
            <person name="Shoemaker R."/>
            <person name="Jackson S."/>
        </authorList>
    </citation>
    <scope>NUCLEOTIDE SEQUENCE</scope>
    <source>
        <tissue evidence="1">Callus</tissue>
    </source>
</reference>
<evidence type="ECO:0000313" key="3">
    <source>
        <dbReference type="Proteomes" id="UP000008827"/>
    </source>
</evidence>
<evidence type="ECO:0000313" key="2">
    <source>
        <dbReference type="EnsemblPlants" id="KRH18096"/>
    </source>
</evidence>
<dbReference type="Proteomes" id="UP000008827">
    <property type="component" value="Chromosome 13"/>
</dbReference>
<name>A0A0R0GI46_SOYBN</name>